<evidence type="ECO:0000313" key="1">
    <source>
        <dbReference type="EMBL" id="EHC37426.1"/>
    </source>
</evidence>
<comment type="caution">
    <text evidence="1">The sequence shown here is derived from an EMBL/GenBank/DDBJ whole genome shotgun (WGS) entry which is preliminary data.</text>
</comment>
<dbReference type="AlphaFoldDB" id="G5LQH7"/>
<reference evidence="1 2" key="1">
    <citation type="journal article" date="2011" name="BMC Genomics">
        <title>Genome sequencing reveals diversification of virulence factor content and possible host adaptation in distinct subpopulations of Salmonella enterica.</title>
        <authorList>
            <person name="den Bakker H.C."/>
            <person name="Moreno Switt A.I."/>
            <person name="Govoni G."/>
            <person name="Cummings C.A."/>
            <person name="Ranieri M.L."/>
            <person name="Degoricija L."/>
            <person name="Hoelzer K."/>
            <person name="Rodriguez-Rivera L.D."/>
            <person name="Brown S."/>
            <person name="Bolchacova E."/>
            <person name="Furtado M.R."/>
            <person name="Wiedmann M."/>
        </authorList>
    </citation>
    <scope>NUCLEOTIDE SEQUENCE [LARGE SCALE GENOMIC DNA]</scope>
    <source>
        <strain evidence="1 2">R6-377</strain>
    </source>
</reference>
<dbReference type="Proteomes" id="UP000004642">
    <property type="component" value="Unassembled WGS sequence"/>
</dbReference>
<dbReference type="EMBL" id="AFCJ01001306">
    <property type="protein sequence ID" value="EHC37426.1"/>
    <property type="molecule type" value="Genomic_DNA"/>
</dbReference>
<gene>
    <name evidence="1" type="ORF">LTSEALA_3061</name>
</gene>
<name>G5LQH7_SALET</name>
<sequence length="39" mass="4533">MYLYAAKSLRYVIKHFAGNGTRLAADTTFFIMQHDVLIR</sequence>
<protein>
    <submittedName>
        <fullName evidence="1">Uncharacterized protein</fullName>
    </submittedName>
</protein>
<evidence type="ECO:0000313" key="2">
    <source>
        <dbReference type="Proteomes" id="UP000004642"/>
    </source>
</evidence>
<proteinExistence type="predicted"/>
<organism evidence="1 2">
    <name type="scientific">Salmonella enterica subsp. enterica serovar Alachua str. R6-377</name>
    <dbReference type="NCBI Taxonomy" id="913241"/>
    <lineage>
        <taxon>Bacteria</taxon>
        <taxon>Pseudomonadati</taxon>
        <taxon>Pseudomonadota</taxon>
        <taxon>Gammaproteobacteria</taxon>
        <taxon>Enterobacterales</taxon>
        <taxon>Enterobacteriaceae</taxon>
        <taxon>Salmonella</taxon>
    </lineage>
</organism>
<accession>G5LQH7</accession>